<name>A0ABQ9H447_9NEOP</name>
<dbReference type="InterPro" id="IPR043504">
    <property type="entry name" value="Peptidase_S1_PA_chymotrypsin"/>
</dbReference>
<dbReference type="InterPro" id="IPR001254">
    <property type="entry name" value="Trypsin_dom"/>
</dbReference>
<keyword evidence="3" id="KW-0645">Protease</keyword>
<dbReference type="InterPro" id="IPR009003">
    <property type="entry name" value="Peptidase_S1_PA"/>
</dbReference>
<dbReference type="Pfam" id="PF00089">
    <property type="entry name" value="Trypsin"/>
    <property type="match status" value="1"/>
</dbReference>
<dbReference type="SMART" id="SM00020">
    <property type="entry name" value="Tryp_SPc"/>
    <property type="match status" value="1"/>
</dbReference>
<dbReference type="InterPro" id="IPR033116">
    <property type="entry name" value="TRYPSIN_SER"/>
</dbReference>
<proteinExistence type="predicted"/>
<evidence type="ECO:0000256" key="2">
    <source>
        <dbReference type="ARBA" id="ARBA00022525"/>
    </source>
</evidence>
<comment type="caution">
    <text evidence="7">The sequence shown here is derived from an EMBL/GenBank/DDBJ whole genome shotgun (WGS) entry which is preliminary data.</text>
</comment>
<keyword evidence="4" id="KW-0378">Hydrolase</keyword>
<gene>
    <name evidence="7" type="ORF">PR048_019685</name>
</gene>
<keyword evidence="2" id="KW-0964">Secreted</keyword>
<dbReference type="EMBL" id="JARBHB010000007">
    <property type="protein sequence ID" value="KAJ8879079.1"/>
    <property type="molecule type" value="Genomic_DNA"/>
</dbReference>
<dbReference type="Proteomes" id="UP001159363">
    <property type="component" value="Chromosome 6"/>
</dbReference>
<dbReference type="PROSITE" id="PS50240">
    <property type="entry name" value="TRYPSIN_DOM"/>
    <property type="match status" value="1"/>
</dbReference>
<keyword evidence="5" id="KW-0720">Serine protease</keyword>
<evidence type="ECO:0000259" key="6">
    <source>
        <dbReference type="PROSITE" id="PS50240"/>
    </source>
</evidence>
<dbReference type="SUPFAM" id="SSF50494">
    <property type="entry name" value="Trypsin-like serine proteases"/>
    <property type="match status" value="1"/>
</dbReference>
<evidence type="ECO:0000256" key="4">
    <source>
        <dbReference type="ARBA" id="ARBA00022801"/>
    </source>
</evidence>
<dbReference type="InterPro" id="IPR050127">
    <property type="entry name" value="Serine_Proteases_S1"/>
</dbReference>
<evidence type="ECO:0000256" key="3">
    <source>
        <dbReference type="ARBA" id="ARBA00022670"/>
    </source>
</evidence>
<evidence type="ECO:0000313" key="7">
    <source>
        <dbReference type="EMBL" id="KAJ8879079.1"/>
    </source>
</evidence>
<protein>
    <recommendedName>
        <fullName evidence="6">Peptidase S1 domain-containing protein</fullName>
    </recommendedName>
</protein>
<sequence>MSFQVRLDFQFSRSIRPVPMAVNTPRPGVKAVVTGFGNICESRCTASRFLRRAVVVMLDLARFNQSYLRELDESHICAGLWEGGADACQGDSGGPLVAGGQLVGITSFGDGCARPGLPGIYANVAHSLPWIRSLING</sequence>
<keyword evidence="8" id="KW-1185">Reference proteome</keyword>
<feature type="domain" description="Peptidase S1" evidence="6">
    <location>
        <begin position="1"/>
        <end position="136"/>
    </location>
</feature>
<evidence type="ECO:0000256" key="5">
    <source>
        <dbReference type="ARBA" id="ARBA00022825"/>
    </source>
</evidence>
<reference evidence="7 8" key="1">
    <citation type="submission" date="2023-02" db="EMBL/GenBank/DDBJ databases">
        <title>LHISI_Scaffold_Assembly.</title>
        <authorList>
            <person name="Stuart O.P."/>
            <person name="Cleave R."/>
            <person name="Magrath M.J.L."/>
            <person name="Mikheyev A.S."/>
        </authorList>
    </citation>
    <scope>NUCLEOTIDE SEQUENCE [LARGE SCALE GENOMIC DNA]</scope>
    <source>
        <strain evidence="7">Daus_M_001</strain>
        <tissue evidence="7">Leg muscle</tissue>
    </source>
</reference>
<accession>A0ABQ9H447</accession>
<dbReference type="CDD" id="cd00190">
    <property type="entry name" value="Tryp_SPc"/>
    <property type="match status" value="1"/>
</dbReference>
<evidence type="ECO:0000313" key="8">
    <source>
        <dbReference type="Proteomes" id="UP001159363"/>
    </source>
</evidence>
<evidence type="ECO:0000256" key="1">
    <source>
        <dbReference type="ARBA" id="ARBA00004613"/>
    </source>
</evidence>
<dbReference type="PANTHER" id="PTHR24264:SF65">
    <property type="entry name" value="SRCR DOMAIN-CONTAINING PROTEIN"/>
    <property type="match status" value="1"/>
</dbReference>
<dbReference type="PROSITE" id="PS00135">
    <property type="entry name" value="TRYPSIN_SER"/>
    <property type="match status" value="1"/>
</dbReference>
<dbReference type="Gene3D" id="2.40.10.10">
    <property type="entry name" value="Trypsin-like serine proteases"/>
    <property type="match status" value="2"/>
</dbReference>
<dbReference type="PANTHER" id="PTHR24264">
    <property type="entry name" value="TRYPSIN-RELATED"/>
    <property type="match status" value="1"/>
</dbReference>
<organism evidence="7 8">
    <name type="scientific">Dryococelus australis</name>
    <dbReference type="NCBI Taxonomy" id="614101"/>
    <lineage>
        <taxon>Eukaryota</taxon>
        <taxon>Metazoa</taxon>
        <taxon>Ecdysozoa</taxon>
        <taxon>Arthropoda</taxon>
        <taxon>Hexapoda</taxon>
        <taxon>Insecta</taxon>
        <taxon>Pterygota</taxon>
        <taxon>Neoptera</taxon>
        <taxon>Polyneoptera</taxon>
        <taxon>Phasmatodea</taxon>
        <taxon>Verophasmatodea</taxon>
        <taxon>Anareolatae</taxon>
        <taxon>Phasmatidae</taxon>
        <taxon>Eurycanthinae</taxon>
        <taxon>Dryococelus</taxon>
    </lineage>
</organism>
<comment type="subcellular location">
    <subcellularLocation>
        <location evidence="1">Secreted</location>
    </subcellularLocation>
</comment>